<keyword evidence="2" id="KW-0813">Transport</keyword>
<organism evidence="5 6">
    <name type="scientific">Krasilnikoviella flava</name>
    <dbReference type="NCBI Taxonomy" id="526729"/>
    <lineage>
        <taxon>Bacteria</taxon>
        <taxon>Bacillati</taxon>
        <taxon>Actinomycetota</taxon>
        <taxon>Actinomycetes</taxon>
        <taxon>Micrococcales</taxon>
        <taxon>Promicromonosporaceae</taxon>
        <taxon>Krasilnikoviella</taxon>
    </lineage>
</organism>
<dbReference type="Pfam" id="PF01547">
    <property type="entry name" value="SBP_bac_1"/>
    <property type="match status" value="1"/>
</dbReference>
<dbReference type="Gene3D" id="3.40.190.10">
    <property type="entry name" value="Periplasmic binding protein-like II"/>
    <property type="match status" value="1"/>
</dbReference>
<dbReference type="PANTHER" id="PTHR30061:SF50">
    <property type="entry name" value="MALTOSE_MALTODEXTRIN-BINDING PERIPLASMIC PROTEIN"/>
    <property type="match status" value="1"/>
</dbReference>
<feature type="chain" id="PRO_5012007308" evidence="4">
    <location>
        <begin position="28"/>
        <end position="438"/>
    </location>
</feature>
<dbReference type="InterPro" id="IPR006059">
    <property type="entry name" value="SBP"/>
</dbReference>
<dbReference type="SUPFAM" id="SSF53850">
    <property type="entry name" value="Periplasmic binding protein-like II"/>
    <property type="match status" value="1"/>
</dbReference>
<dbReference type="GO" id="GO:1901982">
    <property type="term" value="F:maltose binding"/>
    <property type="evidence" value="ECO:0007669"/>
    <property type="project" value="TreeGrafter"/>
</dbReference>
<dbReference type="PROSITE" id="PS51257">
    <property type="entry name" value="PROKAR_LIPOPROTEIN"/>
    <property type="match status" value="1"/>
</dbReference>
<evidence type="ECO:0000313" key="6">
    <source>
        <dbReference type="Proteomes" id="UP000189777"/>
    </source>
</evidence>
<dbReference type="GO" id="GO:0042956">
    <property type="term" value="P:maltodextrin transmembrane transport"/>
    <property type="evidence" value="ECO:0007669"/>
    <property type="project" value="TreeGrafter"/>
</dbReference>
<evidence type="ECO:0000256" key="2">
    <source>
        <dbReference type="ARBA" id="ARBA00022448"/>
    </source>
</evidence>
<gene>
    <name evidence="5" type="ORF">SAMN04324258_3675</name>
</gene>
<evidence type="ECO:0000256" key="1">
    <source>
        <dbReference type="ARBA" id="ARBA00008520"/>
    </source>
</evidence>
<name>A0A1T5LPD9_9MICO</name>
<proteinExistence type="inferred from homology"/>
<accession>A0A1T5LPD9</accession>
<evidence type="ECO:0000256" key="3">
    <source>
        <dbReference type="ARBA" id="ARBA00022729"/>
    </source>
</evidence>
<dbReference type="AlphaFoldDB" id="A0A1T5LPD9"/>
<dbReference type="EMBL" id="FUZQ01000007">
    <property type="protein sequence ID" value="SKC77826.1"/>
    <property type="molecule type" value="Genomic_DNA"/>
</dbReference>
<dbReference type="GO" id="GO:0015768">
    <property type="term" value="P:maltose transport"/>
    <property type="evidence" value="ECO:0007669"/>
    <property type="project" value="TreeGrafter"/>
</dbReference>
<feature type="signal peptide" evidence="4">
    <location>
        <begin position="1"/>
        <end position="27"/>
    </location>
</feature>
<keyword evidence="3 4" id="KW-0732">Signal</keyword>
<dbReference type="RefSeq" id="WP_245807208.1">
    <property type="nucleotide sequence ID" value="NZ_FUZQ01000007.1"/>
</dbReference>
<dbReference type="PANTHER" id="PTHR30061">
    <property type="entry name" value="MALTOSE-BINDING PERIPLASMIC PROTEIN"/>
    <property type="match status" value="1"/>
</dbReference>
<dbReference type="Proteomes" id="UP000189777">
    <property type="component" value="Unassembled WGS sequence"/>
</dbReference>
<evidence type="ECO:0000313" key="5">
    <source>
        <dbReference type="EMBL" id="SKC77826.1"/>
    </source>
</evidence>
<keyword evidence="6" id="KW-1185">Reference proteome</keyword>
<protein>
    <submittedName>
        <fullName evidence="5">N,N'-diacetylchitobiose transport system substrate-binding protein</fullName>
    </submittedName>
</protein>
<dbReference type="STRING" id="526729.SAMN04324258_3675"/>
<evidence type="ECO:0000256" key="4">
    <source>
        <dbReference type="SAM" id="SignalP"/>
    </source>
</evidence>
<comment type="similarity">
    <text evidence="1">Belongs to the bacterial solute-binding protein 1 family.</text>
</comment>
<sequence length="438" mass="47060">MTRRRAGAATGLLVLALAGCSTPGAGAERSGPDQDLTMWLVGTDTTPELREYLVQTFEDEHPGATLTIEQQEWGDLVENLTEALDDPATTPDVVEVGNTQSPTFTTSGAFREISPELFEELGGDALLPSFVEAGSVDGRHYALPYYFGSRYVFYRKDLWAAAGFDKPTTLAEFGETVKALTDDDHAGFAMGGQDWRNGVSWVFANGGELAVKEGDRWVSTLSDPRTVEGLEMWQDVYENASYLPSTEKDVSYWDFLNDGVEEAPPAAATIMAPAWARWSIGHLERNDEGELVRDGMKDGDTFDIFALPGVDGGPAPVFAGGSNIAVSATSPSPELAEDVLRVVFSDEFQERLAGSGLGPANAEAQELMKADKFGRLMVRTAAASKLTPAAPGWASIEDAGVYEELFGRISDGGDVATLAEEFDARLTPMLNTPATAED</sequence>
<reference evidence="5 6" key="1">
    <citation type="submission" date="2017-02" db="EMBL/GenBank/DDBJ databases">
        <authorList>
            <person name="Peterson S.W."/>
        </authorList>
    </citation>
    <scope>NUCLEOTIDE SEQUENCE [LARGE SCALE GENOMIC DNA]</scope>
    <source>
        <strain evidence="5 6">DSM 21481</strain>
    </source>
</reference>
<dbReference type="GO" id="GO:0055052">
    <property type="term" value="C:ATP-binding cassette (ABC) transporter complex, substrate-binding subunit-containing"/>
    <property type="evidence" value="ECO:0007669"/>
    <property type="project" value="TreeGrafter"/>
</dbReference>